<sequence length="133" mass="14388">MYDVHVIFNDDPGELARFGQLLGKHSIGLEGGGLFGAHAHFLVGEGEKARQVLLAAGFNVQAVRAPLIRKLKQEKPGELGEIAAALAARGIAILTQYSDHANHLILLTDNDKLAAEITEKWAANADKKLTDRR</sequence>
<name>A0A8H9YQC4_9PSED</name>
<proteinExistence type="predicted"/>
<organism evidence="1">
    <name type="scientific">Pseudomonas tritici</name>
    <dbReference type="NCBI Taxonomy" id="2745518"/>
    <lineage>
        <taxon>Bacteria</taxon>
        <taxon>Pseudomonadati</taxon>
        <taxon>Pseudomonadota</taxon>
        <taxon>Gammaproteobacteria</taxon>
        <taxon>Pseudomonadales</taxon>
        <taxon>Pseudomonadaceae</taxon>
        <taxon>Pseudomonas</taxon>
    </lineage>
</organism>
<dbReference type="AlphaFoldDB" id="A0A8H9YQC4"/>
<comment type="caution">
    <text evidence="1">The sequence shown here is derived from an EMBL/GenBank/DDBJ whole genome shotgun (WGS) entry which is preliminary data.</text>
</comment>
<dbReference type="Gene3D" id="3.30.2130.10">
    <property type="entry name" value="VC0802-like"/>
    <property type="match status" value="1"/>
</dbReference>
<evidence type="ECO:0000313" key="1">
    <source>
        <dbReference type="EMBL" id="MBC3291615.1"/>
    </source>
</evidence>
<reference evidence="1" key="1">
    <citation type="journal article" date="2020" name="Microorganisms">
        <title>Reliable Identification of Environmental Pseudomonas Isolates Using the rpoD Gene.</title>
        <authorList>
            <consortium name="The Broad Institute Genome Sequencing Platform"/>
            <person name="Girard L."/>
            <person name="Lood C."/>
            <person name="Rokni-Zadeh H."/>
            <person name="van Noort V."/>
            <person name="Lavigne R."/>
            <person name="De Mot R."/>
        </authorList>
    </citation>
    <scope>NUCLEOTIDE SEQUENCE [LARGE SCALE GENOMIC DNA]</scope>
    <source>
        <strain evidence="1">SWRI145</strain>
    </source>
</reference>
<protein>
    <submittedName>
        <fullName evidence="1">Amino acid-binding protein</fullName>
    </submittedName>
</protein>
<accession>A0A8H9YQC4</accession>
<dbReference type="EMBL" id="JABWQF010000004">
    <property type="protein sequence ID" value="MBC3291615.1"/>
    <property type="molecule type" value="Genomic_DNA"/>
</dbReference>
<gene>
    <name evidence="1" type="ORF">HU722_08780</name>
</gene>